<feature type="transmembrane region" description="Helical" evidence="7">
    <location>
        <begin position="383"/>
        <end position="406"/>
    </location>
</feature>
<keyword evidence="9" id="KW-1185">Reference proteome</keyword>
<organism evidence="8 9">
    <name type="scientific">Alteromonas profundi</name>
    <dbReference type="NCBI Taxonomy" id="2696062"/>
    <lineage>
        <taxon>Bacteria</taxon>
        <taxon>Pseudomonadati</taxon>
        <taxon>Pseudomonadota</taxon>
        <taxon>Gammaproteobacteria</taxon>
        <taxon>Alteromonadales</taxon>
        <taxon>Alteromonadaceae</taxon>
        <taxon>Alteromonas/Salinimonas group</taxon>
        <taxon>Alteromonas</taxon>
    </lineage>
</organism>
<dbReference type="PANTHER" id="PTHR30250:SF10">
    <property type="entry name" value="LIPOPOLYSACCHARIDE BIOSYNTHESIS PROTEIN WZXC"/>
    <property type="match status" value="1"/>
</dbReference>
<evidence type="ECO:0000313" key="8">
    <source>
        <dbReference type="EMBL" id="NDV89964.1"/>
    </source>
</evidence>
<comment type="caution">
    <text evidence="8">The sequence shown here is derived from an EMBL/GenBank/DDBJ whole genome shotgun (WGS) entry which is preliminary data.</text>
</comment>
<keyword evidence="4 7" id="KW-0812">Transmembrane</keyword>
<dbReference type="PANTHER" id="PTHR30250">
    <property type="entry name" value="PST FAMILY PREDICTED COLANIC ACID TRANSPORTER"/>
    <property type="match status" value="1"/>
</dbReference>
<dbReference type="CDD" id="cd13127">
    <property type="entry name" value="MATE_tuaB_like"/>
    <property type="match status" value="1"/>
</dbReference>
<evidence type="ECO:0000256" key="5">
    <source>
        <dbReference type="ARBA" id="ARBA00022989"/>
    </source>
</evidence>
<dbReference type="Proteomes" id="UP000470213">
    <property type="component" value="Unassembled WGS sequence"/>
</dbReference>
<feature type="transmembrane region" description="Helical" evidence="7">
    <location>
        <begin position="413"/>
        <end position="438"/>
    </location>
</feature>
<reference evidence="8 9" key="1">
    <citation type="submission" date="2020-01" db="EMBL/GenBank/DDBJ databases">
        <authorList>
            <person name="Chen J."/>
            <person name="Zhu S."/>
            <person name="Yang J."/>
        </authorList>
    </citation>
    <scope>NUCLEOTIDE SEQUENCE [LARGE SCALE GENOMIC DNA]</scope>
    <source>
        <strain evidence="8 9">345S023</strain>
    </source>
</reference>
<dbReference type="Pfam" id="PF13440">
    <property type="entry name" value="Polysacc_synt_3"/>
    <property type="match status" value="1"/>
</dbReference>
<feature type="transmembrane region" description="Helical" evidence="7">
    <location>
        <begin position="355"/>
        <end position="377"/>
    </location>
</feature>
<evidence type="ECO:0000256" key="6">
    <source>
        <dbReference type="ARBA" id="ARBA00023136"/>
    </source>
</evidence>
<name>A0A7X5LIJ1_9ALTE</name>
<evidence type="ECO:0000256" key="7">
    <source>
        <dbReference type="SAM" id="Phobius"/>
    </source>
</evidence>
<feature type="transmembrane region" description="Helical" evidence="7">
    <location>
        <begin position="46"/>
        <end position="69"/>
    </location>
</feature>
<feature type="transmembrane region" description="Helical" evidence="7">
    <location>
        <begin position="113"/>
        <end position="137"/>
    </location>
</feature>
<comment type="subcellular location">
    <subcellularLocation>
        <location evidence="1">Cell membrane</location>
        <topology evidence="1">Multi-pass membrane protein</topology>
    </subcellularLocation>
</comment>
<proteinExistence type="inferred from homology"/>
<feature type="transmembrane region" description="Helical" evidence="7">
    <location>
        <begin position="81"/>
        <end position="101"/>
    </location>
</feature>
<dbReference type="AlphaFoldDB" id="A0A7X5LIJ1"/>
<feature type="transmembrane region" description="Helical" evidence="7">
    <location>
        <begin position="20"/>
        <end position="40"/>
    </location>
</feature>
<dbReference type="EMBL" id="JAAAWN010000002">
    <property type="protein sequence ID" value="NDV89964.1"/>
    <property type="molecule type" value="Genomic_DNA"/>
</dbReference>
<comment type="similarity">
    <text evidence="2">Belongs to the polysaccharide synthase family.</text>
</comment>
<keyword evidence="6 7" id="KW-0472">Membrane</keyword>
<dbReference type="GO" id="GO:0005886">
    <property type="term" value="C:plasma membrane"/>
    <property type="evidence" value="ECO:0007669"/>
    <property type="project" value="UniProtKB-SubCell"/>
</dbReference>
<protein>
    <submittedName>
        <fullName evidence="8">Oligosaccharide flippase family protein</fullName>
    </submittedName>
</protein>
<feature type="transmembrane region" description="Helical" evidence="7">
    <location>
        <begin position="326"/>
        <end position="348"/>
    </location>
</feature>
<dbReference type="InterPro" id="IPR050833">
    <property type="entry name" value="Poly_Biosynth_Transport"/>
</dbReference>
<accession>A0A7X5LIJ1</accession>
<feature type="transmembrane region" description="Helical" evidence="7">
    <location>
        <begin position="149"/>
        <end position="170"/>
    </location>
</feature>
<evidence type="ECO:0000256" key="1">
    <source>
        <dbReference type="ARBA" id="ARBA00004651"/>
    </source>
</evidence>
<evidence type="ECO:0000256" key="4">
    <source>
        <dbReference type="ARBA" id="ARBA00022692"/>
    </source>
</evidence>
<evidence type="ECO:0000256" key="3">
    <source>
        <dbReference type="ARBA" id="ARBA00022475"/>
    </source>
</evidence>
<feature type="transmembrane region" description="Helical" evidence="7">
    <location>
        <begin position="444"/>
        <end position="461"/>
    </location>
</feature>
<keyword evidence="5 7" id="KW-1133">Transmembrane helix</keyword>
<feature type="transmembrane region" description="Helical" evidence="7">
    <location>
        <begin position="285"/>
        <end position="306"/>
    </location>
</feature>
<sequence length="486" mass="53911">MNRSSLKKKALSSIAWSGSIQISSQVLNFVFGIVLARLLAPEVFGLMAMLLVFSIVSQLLSDFGFSASLIQKKEVTSEESFSCFVVNCLIGTIFAICLILANSSLAQFYGEPFVEVLALAIAPLFLINSTCSVPTALLSRELSHKKISVIQLSSVLLGSLFAIVCAILEFGVWSLVVQQYVTALLRAMLLLKVSNFKVSAFRLSSVKPLLRFSASVFTTKVIQQVAQQTDKVLVGKFAGAATLGFYSRAYYLTAFPITNITRVVSDVMFPVLSQFKEDISKVKEVYFRLVGMIAVLTFPILIGMAFLAEDIILLLLGERWLPMTKFFVVFSLVNIFSTIGQLCSSFFLSQGRADLLLKINLFTQPARILLLIIGIQWGIEGILLAYIFSTLVSFFTPLLILTRVVLKSNISSVFLALFKPLLASVLMYAILVLSKIWMDLNSPFMSIFFFGATGAISYLLFMRLFKDASYLELESLLLKKIKFRNC</sequence>
<dbReference type="RefSeq" id="WP_163083562.1">
    <property type="nucleotide sequence ID" value="NZ_JAAAWN010000002.1"/>
</dbReference>
<keyword evidence="3" id="KW-1003">Cell membrane</keyword>
<evidence type="ECO:0000256" key="2">
    <source>
        <dbReference type="ARBA" id="ARBA00007430"/>
    </source>
</evidence>
<gene>
    <name evidence="8" type="ORF">GTH32_01975</name>
</gene>
<evidence type="ECO:0000313" key="9">
    <source>
        <dbReference type="Proteomes" id="UP000470213"/>
    </source>
</evidence>